<dbReference type="Proteomes" id="UP000186817">
    <property type="component" value="Unassembled WGS sequence"/>
</dbReference>
<name>A0A1Q9E1T2_SYMMI</name>
<feature type="domain" description="CCHC-type" evidence="3">
    <location>
        <begin position="391"/>
        <end position="406"/>
    </location>
</feature>
<evidence type="ECO:0000256" key="2">
    <source>
        <dbReference type="SAM" id="MobiDB-lite"/>
    </source>
</evidence>
<keyword evidence="1" id="KW-0863">Zinc-finger</keyword>
<sequence length="893" mass="98626">MCVPKLKAELTGPAKRLVLGQAPGWGVHADGAKELMNFLRQRLGRPLLSEFSELLLKYFRGTKRKPNESVNDYVTRKCEAYVRAQQSLQRVMKDRQDEVAAMSRESAATSLTAWNPWGRSEGRRASWDSTNSSAGVDGATVDAENREASSQAAAPTAATADDGAGDNQAQEDSWWRPNHWWQGGYNSSSQGASWSWNSSWYSEPAWAAWSAAKEEKSPAPELIPSFLQGWFLLQDSGLNIQERNTVQTALRGDYDLQRVAAELRAQWPESELVKRDRSGRGASYMGEAVDLEEDLEAYEADYDPEDLRDEGMTEDGLVLMDENEGMAQEAMAAIQQGKRTLKEARARQTEVRLSRRYYKTGPGNFSSKKTRFPSGARGTSSGGRGDADMTCLRCGRKGHRAANCPDNKPAREEAKHAEETESAPFVCYVNDNQSAMSVGPSTWEAMQTGKAVVDGGATRTIASVAAIEALMRQNRRLQGQDGILSVDRDNKPTFSFGNSSTNTCISTASVRLKALGRDGQLQIHTLDQGSGPILLSVQSLRSLGAVIDFEHDLAIFRHLDATRAVPLERSATGHQLLSLSDDLFARSIKLKTSLIAVLFYFPSAMCRNPSAAILTIPSNRPNLALLKLVSQYSMPSLSSMNKADLVAEIRRLGGQADVETRKLELQQQLITMREEQGEVNVTGPATKQQSDYQRLTSELTKASSRKAQLVKYMKEKLGLNVSENSTVVQLTHQAMGKIYDLAVADASDPVGFGAHGSLSYAEVHQKEPEYCQWVLTTSKEGQANPRLHRLAQWLSQQNAETPEVPKPTKWKTRKEGYQKTMMSSSSVASSSEGTTSSPNRFQIEMMEALQALRTEVAEMQADRRSSRPRRESHLDEEMESVGSFQKVSAKGHK</sequence>
<dbReference type="EMBL" id="LSRX01000294">
    <property type="protein sequence ID" value="OLQ01380.1"/>
    <property type="molecule type" value="Genomic_DNA"/>
</dbReference>
<comment type="caution">
    <text evidence="4">The sequence shown here is derived from an EMBL/GenBank/DDBJ whole genome shotgun (WGS) entry which is preliminary data.</text>
</comment>
<proteinExistence type="predicted"/>
<dbReference type="InterPro" id="IPR001878">
    <property type="entry name" value="Znf_CCHC"/>
</dbReference>
<feature type="region of interest" description="Disordered" evidence="2">
    <location>
        <begin position="797"/>
        <end position="839"/>
    </location>
</feature>
<dbReference type="PROSITE" id="PS50158">
    <property type="entry name" value="ZF_CCHC"/>
    <property type="match status" value="1"/>
</dbReference>
<feature type="region of interest" description="Disordered" evidence="2">
    <location>
        <begin position="358"/>
        <end position="385"/>
    </location>
</feature>
<feature type="compositionally biased region" description="Basic and acidic residues" evidence="2">
    <location>
        <begin position="408"/>
        <end position="419"/>
    </location>
</feature>
<keyword evidence="1" id="KW-0862">Zinc</keyword>
<dbReference type="SMART" id="SM00343">
    <property type="entry name" value="ZnF_C2HC"/>
    <property type="match status" value="1"/>
</dbReference>
<dbReference type="Gene3D" id="4.10.60.10">
    <property type="entry name" value="Zinc finger, CCHC-type"/>
    <property type="match status" value="1"/>
</dbReference>
<keyword evidence="5" id="KW-1185">Reference proteome</keyword>
<organism evidence="4 5">
    <name type="scientific">Symbiodinium microadriaticum</name>
    <name type="common">Dinoflagellate</name>
    <name type="synonym">Zooxanthella microadriatica</name>
    <dbReference type="NCBI Taxonomy" id="2951"/>
    <lineage>
        <taxon>Eukaryota</taxon>
        <taxon>Sar</taxon>
        <taxon>Alveolata</taxon>
        <taxon>Dinophyceae</taxon>
        <taxon>Suessiales</taxon>
        <taxon>Symbiodiniaceae</taxon>
        <taxon>Symbiodinium</taxon>
    </lineage>
</organism>
<gene>
    <name evidence="4" type="ORF">AK812_SmicGene15896</name>
</gene>
<dbReference type="InterPro" id="IPR036875">
    <property type="entry name" value="Znf_CCHC_sf"/>
</dbReference>
<evidence type="ECO:0000259" key="3">
    <source>
        <dbReference type="PROSITE" id="PS50158"/>
    </source>
</evidence>
<dbReference type="GO" id="GO:0003676">
    <property type="term" value="F:nucleic acid binding"/>
    <property type="evidence" value="ECO:0007669"/>
    <property type="project" value="InterPro"/>
</dbReference>
<feature type="compositionally biased region" description="Low complexity" evidence="2">
    <location>
        <begin position="148"/>
        <end position="170"/>
    </location>
</feature>
<feature type="region of interest" description="Disordered" evidence="2">
    <location>
        <begin position="143"/>
        <end position="171"/>
    </location>
</feature>
<feature type="region of interest" description="Disordered" evidence="2">
    <location>
        <begin position="399"/>
        <end position="419"/>
    </location>
</feature>
<keyword evidence="1" id="KW-0479">Metal-binding</keyword>
<feature type="region of interest" description="Disordered" evidence="2">
    <location>
        <begin position="853"/>
        <end position="893"/>
    </location>
</feature>
<evidence type="ECO:0000256" key="1">
    <source>
        <dbReference type="PROSITE-ProRule" id="PRU00047"/>
    </source>
</evidence>
<dbReference type="GO" id="GO:0008270">
    <property type="term" value="F:zinc ion binding"/>
    <property type="evidence" value="ECO:0007669"/>
    <property type="project" value="UniProtKB-KW"/>
</dbReference>
<evidence type="ECO:0000313" key="5">
    <source>
        <dbReference type="Proteomes" id="UP000186817"/>
    </source>
</evidence>
<accession>A0A1Q9E1T2</accession>
<dbReference type="SUPFAM" id="SSF57756">
    <property type="entry name" value="Retrovirus zinc finger-like domains"/>
    <property type="match status" value="1"/>
</dbReference>
<feature type="compositionally biased region" description="Low complexity" evidence="2">
    <location>
        <begin position="823"/>
        <end position="837"/>
    </location>
</feature>
<feature type="compositionally biased region" description="Basic and acidic residues" evidence="2">
    <location>
        <begin position="860"/>
        <end position="875"/>
    </location>
</feature>
<protein>
    <recommendedName>
        <fullName evidence="3">CCHC-type domain-containing protein</fullName>
    </recommendedName>
</protein>
<evidence type="ECO:0000313" key="4">
    <source>
        <dbReference type="EMBL" id="OLQ01380.1"/>
    </source>
</evidence>
<reference evidence="4 5" key="1">
    <citation type="submission" date="2016-02" db="EMBL/GenBank/DDBJ databases">
        <title>Genome analysis of coral dinoflagellate symbionts highlights evolutionary adaptations to a symbiotic lifestyle.</title>
        <authorList>
            <person name="Aranda M."/>
            <person name="Li Y."/>
            <person name="Liew Y.J."/>
            <person name="Baumgarten S."/>
            <person name="Simakov O."/>
            <person name="Wilson M."/>
            <person name="Piel J."/>
            <person name="Ashoor H."/>
            <person name="Bougouffa S."/>
            <person name="Bajic V.B."/>
            <person name="Ryu T."/>
            <person name="Ravasi T."/>
            <person name="Bayer T."/>
            <person name="Micklem G."/>
            <person name="Kim H."/>
            <person name="Bhak J."/>
            <person name="Lajeunesse T.C."/>
            <person name="Voolstra C.R."/>
        </authorList>
    </citation>
    <scope>NUCLEOTIDE SEQUENCE [LARGE SCALE GENOMIC DNA]</scope>
    <source>
        <strain evidence="4 5">CCMP2467</strain>
    </source>
</reference>
<dbReference type="AlphaFoldDB" id="A0A1Q9E1T2"/>